<gene>
    <name evidence="1" type="ORF">M8542_15420</name>
</gene>
<sequence>MFGDLVYDAAGDGVGHHVGGFASPVQGAVEVEVAATLLEGSWADPRLADEAARWVLLAEIASDETSEMLWGDVGSLYWLIRTEDLEAGRFAEARCTMQCG</sequence>
<dbReference type="Proteomes" id="UP001144096">
    <property type="component" value="Unassembled WGS sequence"/>
</dbReference>
<dbReference type="Gene3D" id="2.30.320.10">
    <property type="entry name" value="YwqG-like"/>
    <property type="match status" value="1"/>
</dbReference>
<evidence type="ECO:0000313" key="1">
    <source>
        <dbReference type="EMBL" id="MCR6484211.1"/>
    </source>
</evidence>
<comment type="caution">
    <text evidence="1">The sequence shown here is derived from an EMBL/GenBank/DDBJ whole genome shotgun (WGS) entry which is preliminary data.</text>
</comment>
<dbReference type="AlphaFoldDB" id="A0A9X2SKT5"/>
<dbReference type="EMBL" id="JAMXQV010000007">
    <property type="protein sequence ID" value="MCR6484211.1"/>
    <property type="molecule type" value="Genomic_DNA"/>
</dbReference>
<keyword evidence="2" id="KW-1185">Reference proteome</keyword>
<dbReference type="InterPro" id="IPR015315">
    <property type="entry name" value="DUF1963"/>
</dbReference>
<name>A0A9X2SKT5_9PSEU</name>
<organism evidence="1 2">
    <name type="scientific">Amycolatopsis iheyensis</name>
    <dbReference type="NCBI Taxonomy" id="2945988"/>
    <lineage>
        <taxon>Bacteria</taxon>
        <taxon>Bacillati</taxon>
        <taxon>Actinomycetota</taxon>
        <taxon>Actinomycetes</taxon>
        <taxon>Pseudonocardiales</taxon>
        <taxon>Pseudonocardiaceae</taxon>
        <taxon>Amycolatopsis</taxon>
    </lineage>
</organism>
<proteinExistence type="predicted"/>
<reference evidence="1" key="1">
    <citation type="submission" date="2022-06" db="EMBL/GenBank/DDBJ databases">
        <title>Amycolatopsis iheyaensis sp. nov., a new species of the genus Amycolatopsis isolated from soil in Iheya island, Japan.</title>
        <authorList>
            <person name="Ngamcharungchit C."/>
            <person name="Kanto H."/>
            <person name="Take A."/>
            <person name="Intra B."/>
            <person name="Matsumoto A."/>
            <person name="Panbangred W."/>
            <person name="Inahashi Y."/>
        </authorList>
    </citation>
    <scope>NUCLEOTIDE SEQUENCE</scope>
    <source>
        <strain evidence="1">OK19-0408</strain>
    </source>
</reference>
<dbReference type="Pfam" id="PF09234">
    <property type="entry name" value="DUF1963"/>
    <property type="match status" value="1"/>
</dbReference>
<protein>
    <submittedName>
        <fullName evidence="1">YwqG family protein</fullName>
    </submittedName>
</protein>
<dbReference type="SUPFAM" id="SSF103032">
    <property type="entry name" value="Hypothetical protein YwqG"/>
    <property type="match status" value="1"/>
</dbReference>
<evidence type="ECO:0000313" key="2">
    <source>
        <dbReference type="Proteomes" id="UP001144096"/>
    </source>
</evidence>
<dbReference type="RefSeq" id="WP_257920839.1">
    <property type="nucleotide sequence ID" value="NZ_JAMXQV010000007.1"/>
</dbReference>
<dbReference type="InterPro" id="IPR035948">
    <property type="entry name" value="YwqG-like_sf"/>
</dbReference>
<accession>A0A9X2SKT5</accession>